<dbReference type="GO" id="GO:0061630">
    <property type="term" value="F:ubiquitin protein ligase activity"/>
    <property type="evidence" value="ECO:0007669"/>
    <property type="project" value="TreeGrafter"/>
</dbReference>
<dbReference type="InterPro" id="IPR001841">
    <property type="entry name" value="Znf_RING"/>
</dbReference>
<sequence length="583" mass="64428">MEPDGRAEVENEISHLLQLFHGNMVRRVNLDQSLLDGRTPEAVGGGDRIALVLDTVDRGQQDSSPTFVGAFRPTLEGMSFWMDLSPLLLQALALRIMVGEQRRRTTAPLEQEAIGKLRRLTLCHDVLKRLEVAGQTLCSICQETFAPATDVYHLPCGHVFDVRCMEQWFEQTRTCPNCRFMLQNVEEQYKDATVPEWLDMETKEEEVNTEKNFPTMDRSRRSSDASPVEDTEETMANCNPAVPLSSSAWSADHSNLAEFPMYGQESDSHSVSSEDVQLLPNTESIRANYTEVSSSIGNGGNVSLEDARQEDESALPLASFEGTVAVSNRACDEGCRELGEVHLSQQPETCSSEIKEDGGTTYQSLHCVAPQMSRDSVEQSGSSPLSLPESREAVHISLASVSSSISLCGSPEPHESSGSECVRDATLHTPAGPMPQISPLGVHAPRSRQRAVQSDILASGNARRAVQVLRHQRVEEDICQQQPHCNNDSRVSLNRRVDRSALHTQASGGRRVVRAPQLPRVSPLQQLSAECPHDRVDGSCTVTNLERELHNQSGTRHIPFPRGNPRNLARYKAVINGQSRRRL</sequence>
<dbReference type="Gene3D" id="3.30.40.10">
    <property type="entry name" value="Zinc/RING finger domain, C3HC4 (zinc finger)"/>
    <property type="match status" value="1"/>
</dbReference>
<dbReference type="SMART" id="SM00184">
    <property type="entry name" value="RING"/>
    <property type="match status" value="1"/>
</dbReference>
<dbReference type="VEuPathDB" id="TriTrypDB:TvY486_0903360"/>
<dbReference type="GO" id="GO:0090734">
    <property type="term" value="C:site of DNA damage"/>
    <property type="evidence" value="ECO:0007669"/>
    <property type="project" value="TreeGrafter"/>
</dbReference>
<dbReference type="PANTHER" id="PTHR46569:SF1">
    <property type="entry name" value="E3 UBIQUITIN-PROTEIN LIGASE RFWD3-RELATED"/>
    <property type="match status" value="1"/>
</dbReference>
<dbReference type="GO" id="GO:0031297">
    <property type="term" value="P:replication fork processing"/>
    <property type="evidence" value="ECO:0007669"/>
    <property type="project" value="TreeGrafter"/>
</dbReference>
<proteinExistence type="predicted"/>
<dbReference type="OMA" id="MANCNPA"/>
<evidence type="ECO:0000259" key="3">
    <source>
        <dbReference type="PROSITE" id="PS50089"/>
    </source>
</evidence>
<feature type="domain" description="RING-type" evidence="3">
    <location>
        <begin position="138"/>
        <end position="179"/>
    </location>
</feature>
<dbReference type="InterPro" id="IPR013083">
    <property type="entry name" value="Znf_RING/FYVE/PHD"/>
</dbReference>
<dbReference type="AlphaFoldDB" id="G0U2L2"/>
<dbReference type="InterPro" id="IPR052639">
    <property type="entry name" value="TRAIP_ubiq-protein_ligase"/>
</dbReference>
<dbReference type="Pfam" id="PF13639">
    <property type="entry name" value="zf-RING_2"/>
    <property type="match status" value="1"/>
</dbReference>
<evidence type="ECO:0000256" key="1">
    <source>
        <dbReference type="PROSITE-ProRule" id="PRU00175"/>
    </source>
</evidence>
<dbReference type="EMBL" id="HE573025">
    <property type="protein sequence ID" value="CCC50515.1"/>
    <property type="molecule type" value="Genomic_DNA"/>
</dbReference>
<accession>G0U2L2</accession>
<keyword evidence="1" id="KW-0863">Zinc-finger</keyword>
<evidence type="ECO:0000256" key="2">
    <source>
        <dbReference type="SAM" id="MobiDB-lite"/>
    </source>
</evidence>
<dbReference type="GO" id="GO:0008270">
    <property type="term" value="F:zinc ion binding"/>
    <property type="evidence" value="ECO:0007669"/>
    <property type="project" value="UniProtKB-KW"/>
</dbReference>
<name>G0U2L2_TRYVY</name>
<protein>
    <recommendedName>
        <fullName evidence="3">RING-type domain-containing protein</fullName>
    </recommendedName>
</protein>
<keyword evidence="1" id="KW-0862">Zinc</keyword>
<reference evidence="4" key="1">
    <citation type="journal article" date="2012" name="Proc. Natl. Acad. Sci. U.S.A.">
        <title>Antigenic diversity is generated by distinct evolutionary mechanisms in African trypanosome species.</title>
        <authorList>
            <person name="Jackson A.P."/>
            <person name="Berry A."/>
            <person name="Aslett M."/>
            <person name="Allison H.C."/>
            <person name="Burton P."/>
            <person name="Vavrova-Anderson J."/>
            <person name="Brown R."/>
            <person name="Browne H."/>
            <person name="Corton N."/>
            <person name="Hauser H."/>
            <person name="Gamble J."/>
            <person name="Gilderthorp R."/>
            <person name="Marcello L."/>
            <person name="McQuillan J."/>
            <person name="Otto T.D."/>
            <person name="Quail M.A."/>
            <person name="Sanders M.J."/>
            <person name="van Tonder A."/>
            <person name="Ginger M.L."/>
            <person name="Field M.C."/>
            <person name="Barry J.D."/>
            <person name="Hertz-Fowler C."/>
            <person name="Berriman M."/>
        </authorList>
    </citation>
    <scope>NUCLEOTIDE SEQUENCE</scope>
    <source>
        <strain evidence="4">Y486</strain>
    </source>
</reference>
<evidence type="ECO:0000313" key="4">
    <source>
        <dbReference type="EMBL" id="CCC50515.1"/>
    </source>
</evidence>
<dbReference type="GO" id="GO:0016567">
    <property type="term" value="P:protein ubiquitination"/>
    <property type="evidence" value="ECO:0007669"/>
    <property type="project" value="TreeGrafter"/>
</dbReference>
<keyword evidence="1" id="KW-0479">Metal-binding</keyword>
<dbReference type="SUPFAM" id="SSF57850">
    <property type="entry name" value="RING/U-box"/>
    <property type="match status" value="1"/>
</dbReference>
<dbReference type="GO" id="GO:0005634">
    <property type="term" value="C:nucleus"/>
    <property type="evidence" value="ECO:0007669"/>
    <property type="project" value="TreeGrafter"/>
</dbReference>
<feature type="region of interest" description="Disordered" evidence="2">
    <location>
        <begin position="202"/>
        <end position="240"/>
    </location>
</feature>
<dbReference type="PROSITE" id="PS50089">
    <property type="entry name" value="ZF_RING_2"/>
    <property type="match status" value="1"/>
</dbReference>
<dbReference type="PANTHER" id="PTHR46569">
    <property type="entry name" value="E3 UBIQUITIN-PROTEIN LIGASE TRAIP"/>
    <property type="match status" value="1"/>
</dbReference>
<gene>
    <name evidence="4" type="ORF">TVY486_0903360</name>
</gene>
<organism evidence="4">
    <name type="scientific">Trypanosoma vivax (strain Y486)</name>
    <dbReference type="NCBI Taxonomy" id="1055687"/>
    <lineage>
        <taxon>Eukaryota</taxon>
        <taxon>Discoba</taxon>
        <taxon>Euglenozoa</taxon>
        <taxon>Kinetoplastea</taxon>
        <taxon>Metakinetoplastina</taxon>
        <taxon>Trypanosomatida</taxon>
        <taxon>Trypanosomatidae</taxon>
        <taxon>Trypanosoma</taxon>
        <taxon>Duttonella</taxon>
    </lineage>
</organism>